<accession>A0A3P8B2N1</accession>
<dbReference type="AlphaFoldDB" id="A0A183G317"/>
<evidence type="ECO:0000313" key="2">
    <source>
        <dbReference type="Proteomes" id="UP000050761"/>
    </source>
</evidence>
<protein>
    <submittedName>
        <fullName evidence="3">Transposase</fullName>
    </submittedName>
</protein>
<dbReference type="EMBL" id="UZAH01029027">
    <property type="protein sequence ID" value="VDP03828.1"/>
    <property type="molecule type" value="Genomic_DNA"/>
</dbReference>
<name>A0A183G317_HELPZ</name>
<dbReference type="WBParaSite" id="HPBE_0001575801-mRNA-1">
    <property type="protein sequence ID" value="HPBE_0001575801-mRNA-1"/>
    <property type="gene ID" value="HPBE_0001575801"/>
</dbReference>
<evidence type="ECO:0000313" key="1">
    <source>
        <dbReference type="EMBL" id="VDP03828.1"/>
    </source>
</evidence>
<proteinExistence type="predicted"/>
<organism evidence="2 3">
    <name type="scientific">Heligmosomoides polygyrus</name>
    <name type="common">Parasitic roundworm</name>
    <dbReference type="NCBI Taxonomy" id="6339"/>
    <lineage>
        <taxon>Eukaryota</taxon>
        <taxon>Metazoa</taxon>
        <taxon>Ecdysozoa</taxon>
        <taxon>Nematoda</taxon>
        <taxon>Chromadorea</taxon>
        <taxon>Rhabditida</taxon>
        <taxon>Rhabditina</taxon>
        <taxon>Rhabditomorpha</taxon>
        <taxon>Strongyloidea</taxon>
        <taxon>Heligmosomidae</taxon>
        <taxon>Heligmosomoides</taxon>
    </lineage>
</organism>
<reference evidence="1 2" key="1">
    <citation type="submission" date="2018-11" db="EMBL/GenBank/DDBJ databases">
        <authorList>
            <consortium name="Pathogen Informatics"/>
        </authorList>
    </citation>
    <scope>NUCLEOTIDE SEQUENCE [LARGE SCALE GENOMIC DNA]</scope>
</reference>
<evidence type="ECO:0000313" key="3">
    <source>
        <dbReference type="WBParaSite" id="HPBE_0001575801-mRNA-1"/>
    </source>
</evidence>
<dbReference type="Proteomes" id="UP000050761">
    <property type="component" value="Unassembled WGS sequence"/>
</dbReference>
<gene>
    <name evidence="1" type="ORF">HPBE_LOCUS15757</name>
</gene>
<reference evidence="3" key="2">
    <citation type="submission" date="2019-09" db="UniProtKB">
        <authorList>
            <consortium name="WormBaseParasite"/>
        </authorList>
    </citation>
    <scope>IDENTIFICATION</scope>
</reference>
<sequence>MLNAPSIRRKKDDHVAQNLWSTGIFSACSVKIFGLQRLTFYKEFRCLGSKKPSANTGCRHQCAAGLKARRRTKKPYIPASNNGIRVEWALTHLS</sequence>
<accession>A0A183G317</accession>
<keyword evidence="2" id="KW-1185">Reference proteome</keyword>